<evidence type="ECO:0000313" key="2">
    <source>
        <dbReference type="Proteomes" id="UP000310249"/>
    </source>
</evidence>
<gene>
    <name evidence="1" type="ORF">CWB99_17130</name>
</gene>
<dbReference type="AlphaFoldDB" id="A0A5S3WJJ5"/>
<dbReference type="Proteomes" id="UP000310249">
    <property type="component" value="Unassembled WGS sequence"/>
</dbReference>
<organism evidence="1 2">
    <name type="scientific">Pseudoalteromonas rubra</name>
    <dbReference type="NCBI Taxonomy" id="43658"/>
    <lineage>
        <taxon>Bacteria</taxon>
        <taxon>Pseudomonadati</taxon>
        <taxon>Pseudomonadota</taxon>
        <taxon>Gammaproteobacteria</taxon>
        <taxon>Alteromonadales</taxon>
        <taxon>Pseudoalteromonadaceae</taxon>
        <taxon>Pseudoalteromonas</taxon>
    </lineage>
</organism>
<dbReference type="EMBL" id="PNCI01000041">
    <property type="protein sequence ID" value="TMP26820.1"/>
    <property type="molecule type" value="Genomic_DNA"/>
</dbReference>
<proteinExistence type="predicted"/>
<evidence type="ECO:0000313" key="1">
    <source>
        <dbReference type="EMBL" id="TMP26820.1"/>
    </source>
</evidence>
<reference evidence="1 2" key="1">
    <citation type="submission" date="2018-01" db="EMBL/GenBank/DDBJ databases">
        <authorList>
            <person name="Paulsen S."/>
            <person name="Gram L.K."/>
        </authorList>
    </citation>
    <scope>NUCLEOTIDE SEQUENCE [LARGE SCALE GENOMIC DNA]</scope>
    <source>
        <strain evidence="1 2">S2676</strain>
    </source>
</reference>
<comment type="caution">
    <text evidence="1">The sequence shown here is derived from an EMBL/GenBank/DDBJ whole genome shotgun (WGS) entry which is preliminary data.</text>
</comment>
<sequence length="60" mass="6727">MLWVGVAQILGYGYKKVNGQVRKISNLTKVVVHYRQDNNGTWCINTMYPSNKGVSPVDKG</sequence>
<reference evidence="2" key="2">
    <citation type="submission" date="2019-06" db="EMBL/GenBank/DDBJ databases">
        <title>Co-occurence of chitin degradation, pigmentation and bioactivity in marine Pseudoalteromonas.</title>
        <authorList>
            <person name="Sonnenschein E.C."/>
            <person name="Bech P.K."/>
        </authorList>
    </citation>
    <scope>NUCLEOTIDE SEQUENCE [LARGE SCALE GENOMIC DNA]</scope>
    <source>
        <strain evidence="2">S2676</strain>
    </source>
</reference>
<accession>A0A5S3WJJ5</accession>
<protein>
    <submittedName>
        <fullName evidence="1">Uncharacterized protein</fullName>
    </submittedName>
</protein>
<name>A0A5S3WJJ5_9GAMM</name>